<keyword evidence="3" id="KW-0732">Signal</keyword>
<feature type="region of interest" description="Disordered" evidence="1">
    <location>
        <begin position="127"/>
        <end position="166"/>
    </location>
</feature>
<keyword evidence="2" id="KW-0812">Transmembrane</keyword>
<name>A0ABP9DII7_9ACTN</name>
<evidence type="ECO:0000256" key="1">
    <source>
        <dbReference type="SAM" id="MobiDB-lite"/>
    </source>
</evidence>
<proteinExistence type="predicted"/>
<comment type="caution">
    <text evidence="4">The sequence shown here is derived from an EMBL/GenBank/DDBJ whole genome shotgun (WGS) entry which is preliminary data.</text>
</comment>
<evidence type="ECO:0000313" key="4">
    <source>
        <dbReference type="EMBL" id="GAA4845001.1"/>
    </source>
</evidence>
<accession>A0ABP9DII7</accession>
<dbReference type="RefSeq" id="WP_345696592.1">
    <property type="nucleotide sequence ID" value="NZ_BAABIS010000001.1"/>
</dbReference>
<evidence type="ECO:0008006" key="6">
    <source>
        <dbReference type="Google" id="ProtNLM"/>
    </source>
</evidence>
<evidence type="ECO:0000256" key="2">
    <source>
        <dbReference type="SAM" id="Phobius"/>
    </source>
</evidence>
<keyword evidence="2" id="KW-1133">Transmembrane helix</keyword>
<reference evidence="5" key="1">
    <citation type="journal article" date="2019" name="Int. J. Syst. Evol. Microbiol.">
        <title>The Global Catalogue of Microorganisms (GCM) 10K type strain sequencing project: providing services to taxonomists for standard genome sequencing and annotation.</title>
        <authorList>
            <consortium name="The Broad Institute Genomics Platform"/>
            <consortium name="The Broad Institute Genome Sequencing Center for Infectious Disease"/>
            <person name="Wu L."/>
            <person name="Ma J."/>
        </authorList>
    </citation>
    <scope>NUCLEOTIDE SEQUENCE [LARGE SCALE GENOMIC DNA]</scope>
    <source>
        <strain evidence="5">JCM 13006</strain>
    </source>
</reference>
<evidence type="ECO:0000313" key="5">
    <source>
        <dbReference type="Proteomes" id="UP001501752"/>
    </source>
</evidence>
<gene>
    <name evidence="4" type="ORF">GCM10023235_21800</name>
</gene>
<organism evidence="4 5">
    <name type="scientific">Kitasatospora terrestris</name>
    <dbReference type="NCBI Taxonomy" id="258051"/>
    <lineage>
        <taxon>Bacteria</taxon>
        <taxon>Bacillati</taxon>
        <taxon>Actinomycetota</taxon>
        <taxon>Actinomycetes</taxon>
        <taxon>Kitasatosporales</taxon>
        <taxon>Streptomycetaceae</taxon>
        <taxon>Kitasatospora</taxon>
    </lineage>
</organism>
<feature type="signal peptide" evidence="3">
    <location>
        <begin position="1"/>
        <end position="20"/>
    </location>
</feature>
<feature type="transmembrane region" description="Helical" evidence="2">
    <location>
        <begin position="171"/>
        <end position="192"/>
    </location>
</feature>
<protein>
    <recommendedName>
        <fullName evidence="6">CopC domain-containing protein</fullName>
    </recommendedName>
</protein>
<keyword evidence="5" id="KW-1185">Reference proteome</keyword>
<dbReference type="EMBL" id="BAABIS010000001">
    <property type="protein sequence ID" value="GAA4845001.1"/>
    <property type="molecule type" value="Genomic_DNA"/>
</dbReference>
<keyword evidence="2" id="KW-0472">Membrane</keyword>
<dbReference type="Proteomes" id="UP001501752">
    <property type="component" value="Unassembled WGS sequence"/>
</dbReference>
<evidence type="ECO:0000256" key="3">
    <source>
        <dbReference type="SAM" id="SignalP"/>
    </source>
</evidence>
<sequence length="200" mass="19573">MRTRLAAALVLSALAVPALATPAGAHGDTIHFTVTALVDGHTKAVATWDNDGDPVEEKVAATLSATAADGRTVGPWPLVAVDAAKGDYTTALALPPGSWKVTVESGFPALGRGEADLTVTAVPGTAPSAAQSATAGPASASAPAPDRTVPGSAVASTGPAAAPAKRGGPGAWALGIGVALCAVPAVAVALLLRRRAQLQR</sequence>
<feature type="chain" id="PRO_5045471697" description="CopC domain-containing protein" evidence="3">
    <location>
        <begin position="21"/>
        <end position="200"/>
    </location>
</feature>